<dbReference type="CDD" id="cd00995">
    <property type="entry name" value="PBP2_NikA_DppA_OppA_like"/>
    <property type="match status" value="1"/>
</dbReference>
<keyword evidence="2" id="KW-0813">Transport</keyword>
<protein>
    <submittedName>
        <fullName evidence="6">ABC transporter substrate-binding protein</fullName>
    </submittedName>
</protein>
<dbReference type="GO" id="GO:0015833">
    <property type="term" value="P:peptide transport"/>
    <property type="evidence" value="ECO:0007669"/>
    <property type="project" value="TreeGrafter"/>
</dbReference>
<dbReference type="EMBL" id="JACEQY010000021">
    <property type="protein sequence ID" value="MBA4863595.1"/>
    <property type="molecule type" value="Genomic_DNA"/>
</dbReference>
<dbReference type="PROSITE" id="PS51257">
    <property type="entry name" value="PROKAR_LIPOPROTEIN"/>
    <property type="match status" value="1"/>
</dbReference>
<gene>
    <name evidence="6" type="ORF">H1V43_19825</name>
</gene>
<evidence type="ECO:0000259" key="5">
    <source>
        <dbReference type="Pfam" id="PF00496"/>
    </source>
</evidence>
<dbReference type="Gene3D" id="3.10.105.10">
    <property type="entry name" value="Dipeptide-binding Protein, Domain 3"/>
    <property type="match status" value="1"/>
</dbReference>
<dbReference type="SUPFAM" id="SSF53850">
    <property type="entry name" value="Periplasmic binding protein-like II"/>
    <property type="match status" value="1"/>
</dbReference>
<name>A0A7W2HH31_9ACTN</name>
<dbReference type="InterPro" id="IPR000914">
    <property type="entry name" value="SBP_5_dom"/>
</dbReference>
<dbReference type="GO" id="GO:1904680">
    <property type="term" value="F:peptide transmembrane transporter activity"/>
    <property type="evidence" value="ECO:0007669"/>
    <property type="project" value="TreeGrafter"/>
</dbReference>
<dbReference type="Gene3D" id="3.40.190.10">
    <property type="entry name" value="Periplasmic binding protein-like II"/>
    <property type="match status" value="1"/>
</dbReference>
<reference evidence="6 7" key="1">
    <citation type="submission" date="2020-07" db="EMBL/GenBank/DDBJ databases">
        <title>Streptomyces isolated from Indian soil.</title>
        <authorList>
            <person name="Mandal S."/>
            <person name="Maiti P.K."/>
        </authorList>
    </citation>
    <scope>NUCLEOTIDE SEQUENCE [LARGE SCALE GENOMIC DNA]</scope>
    <source>
        <strain evidence="6 7">PSKA54</strain>
    </source>
</reference>
<evidence type="ECO:0000313" key="7">
    <source>
        <dbReference type="Proteomes" id="UP000586976"/>
    </source>
</evidence>
<evidence type="ECO:0000256" key="3">
    <source>
        <dbReference type="ARBA" id="ARBA00022729"/>
    </source>
</evidence>
<dbReference type="PIRSF" id="PIRSF002741">
    <property type="entry name" value="MppA"/>
    <property type="match status" value="1"/>
</dbReference>
<organism evidence="6 7">
    <name type="scientific">Streptomyces himalayensis subsp. aureolus</name>
    <dbReference type="NCBI Taxonomy" id="2758039"/>
    <lineage>
        <taxon>Bacteria</taxon>
        <taxon>Bacillati</taxon>
        <taxon>Actinomycetota</taxon>
        <taxon>Actinomycetes</taxon>
        <taxon>Kitasatosporales</taxon>
        <taxon>Streptomycetaceae</taxon>
        <taxon>Streptomyces</taxon>
        <taxon>Streptomyces himalayensis</taxon>
    </lineage>
</organism>
<sequence length="519" mass="56282">MIRSRRLRRGAAACCAALFLGACAGPPNDSPQSTGDPVSGGTARVIQLNEPRNLDPAALGNEWILNAFLGNSLYGTLMVNDPKTGKIEYKMAKDFATNDGGATFELKLRPGLKFSDGSPLDAEAVKFNWDRLKDPKTGSQVMEDASMIASSKVVDATTLKVTMVEPVPYFAQAVVPTPMNWIASPQALKAGKQAFDAKPVGAGPFTLKKWARQDTIELVKNPNYWDAPRPYLDRITLRTSGDAHQRINTLISGGADVAMDSNWGTTAKAEDAGFPTYVMPLNGGYFLTMNTRRAPFNDVRARKAVAAALDLDALAMAVHNDKGQPVSTLFGKSSPFYSDKKLAQKNKATAQKLFNELAAEGKPVSVTYPATALTETKATAESVQAQLSSFKNVDVKVKMGDLADLLKKRLTYDFDIMTSSSHFVDPEPRLWTAFHGDSRRNISGIDDKQLNAALEKGRTATTTEGRKAAYEVVQERLIELTPVVFTERTPAIVVTGKNVGGVVAYGNGSLLPEELWIRQ</sequence>
<dbReference type="PANTHER" id="PTHR30290">
    <property type="entry name" value="PERIPLASMIC BINDING COMPONENT OF ABC TRANSPORTER"/>
    <property type="match status" value="1"/>
</dbReference>
<feature type="domain" description="Solute-binding protein family 5" evidence="5">
    <location>
        <begin position="87"/>
        <end position="437"/>
    </location>
</feature>
<feature type="signal peptide" evidence="4">
    <location>
        <begin position="1"/>
        <end position="24"/>
    </location>
</feature>
<evidence type="ECO:0000313" key="6">
    <source>
        <dbReference type="EMBL" id="MBA4863595.1"/>
    </source>
</evidence>
<proteinExistence type="inferred from homology"/>
<keyword evidence="7" id="KW-1185">Reference proteome</keyword>
<dbReference type="GO" id="GO:0043190">
    <property type="term" value="C:ATP-binding cassette (ABC) transporter complex"/>
    <property type="evidence" value="ECO:0007669"/>
    <property type="project" value="InterPro"/>
</dbReference>
<accession>A0A7W2HH31</accession>
<comment type="caution">
    <text evidence="6">The sequence shown here is derived from an EMBL/GenBank/DDBJ whole genome shotgun (WGS) entry which is preliminary data.</text>
</comment>
<feature type="chain" id="PRO_5039307325" evidence="4">
    <location>
        <begin position="25"/>
        <end position="519"/>
    </location>
</feature>
<evidence type="ECO:0000256" key="2">
    <source>
        <dbReference type="ARBA" id="ARBA00022448"/>
    </source>
</evidence>
<dbReference type="InterPro" id="IPR030678">
    <property type="entry name" value="Peptide/Ni-bd"/>
</dbReference>
<dbReference type="Proteomes" id="UP000586976">
    <property type="component" value="Unassembled WGS sequence"/>
</dbReference>
<keyword evidence="3 4" id="KW-0732">Signal</keyword>
<dbReference type="Pfam" id="PF00496">
    <property type="entry name" value="SBP_bac_5"/>
    <property type="match status" value="1"/>
</dbReference>
<comment type="similarity">
    <text evidence="1">Belongs to the bacterial solute-binding protein 5 family.</text>
</comment>
<dbReference type="InterPro" id="IPR039424">
    <property type="entry name" value="SBP_5"/>
</dbReference>
<dbReference type="AlphaFoldDB" id="A0A7W2HH31"/>
<evidence type="ECO:0000256" key="1">
    <source>
        <dbReference type="ARBA" id="ARBA00005695"/>
    </source>
</evidence>
<dbReference type="GO" id="GO:0042597">
    <property type="term" value="C:periplasmic space"/>
    <property type="evidence" value="ECO:0007669"/>
    <property type="project" value="UniProtKB-ARBA"/>
</dbReference>
<dbReference type="PANTHER" id="PTHR30290:SF9">
    <property type="entry name" value="OLIGOPEPTIDE-BINDING PROTEIN APPA"/>
    <property type="match status" value="1"/>
</dbReference>
<evidence type="ECO:0000256" key="4">
    <source>
        <dbReference type="SAM" id="SignalP"/>
    </source>
</evidence>